<gene>
    <name evidence="6" type="ORF">AN216_21280</name>
</gene>
<dbReference type="CDD" id="cd08503">
    <property type="entry name" value="PBP2_NikA_DppA_OppA_like_17"/>
    <property type="match status" value="1"/>
</dbReference>
<sequence length="517" mass="56292">MEHRPAAEHRPEPGRRGVLAAGGGLALAASGLLAGCGDGTGGGGGDRFRAAFTVGGSQETLDPHVAPNFVDQVRAKALYDTLGGYADDMSVRKRLAESWESDASGTRWRVRLRAAEFHDGKPVTAKDVLYSYRRAADPDIGSPSQELLSAIDFTASAAEGRRSLTFVLKAPNFEFPTAFAGPGTEILPEGTRDFREPVGSGPFTYVSFEPGGPARFRRWADHWDGAPRIQELEIVPANEESARLNALLSGQVHYAADLAGASADRLRQEGSKELLTVKRATAQQLLLRTGRKPFDDPRLVRAVQLGIDREALVRVALAGHGEVGDDLFGMGLRGYPDDLKPRERDVDEARRLVREAGADGLEITVETSSVDAAWEPAAELMARQLKEVGLRLKSHVRASSTYFSEIRTEGVAAFNTTSTLPVSDFLQQRVRGGAARNQTQYSSKKFDELLDRARRTRAEEDRLALLARAQRIARDESGLLVWAFSDANDGIAAEVRGLRAAPPNSHDWARFDRVRLG</sequence>
<feature type="domain" description="Solute-binding protein family 5" evidence="5">
    <location>
        <begin position="92"/>
        <end position="410"/>
    </location>
</feature>
<dbReference type="Proteomes" id="UP000176101">
    <property type="component" value="Unassembled WGS sequence"/>
</dbReference>
<dbReference type="InterPro" id="IPR000914">
    <property type="entry name" value="SBP_5_dom"/>
</dbReference>
<evidence type="ECO:0000256" key="1">
    <source>
        <dbReference type="ARBA" id="ARBA00004196"/>
    </source>
</evidence>
<organism evidence="6 7">
    <name type="scientific">Streptomyces oceani</name>
    <dbReference type="NCBI Taxonomy" id="1075402"/>
    <lineage>
        <taxon>Bacteria</taxon>
        <taxon>Bacillati</taxon>
        <taxon>Actinomycetota</taxon>
        <taxon>Actinomycetes</taxon>
        <taxon>Kitasatosporales</taxon>
        <taxon>Streptomycetaceae</taxon>
        <taxon>Streptomyces</taxon>
    </lineage>
</organism>
<dbReference type="Gene3D" id="3.10.105.10">
    <property type="entry name" value="Dipeptide-binding Protein, Domain 3"/>
    <property type="match status" value="1"/>
</dbReference>
<dbReference type="GO" id="GO:0042597">
    <property type="term" value="C:periplasmic space"/>
    <property type="evidence" value="ECO:0007669"/>
    <property type="project" value="UniProtKB-ARBA"/>
</dbReference>
<dbReference type="PANTHER" id="PTHR30290">
    <property type="entry name" value="PERIPLASMIC BINDING COMPONENT OF ABC TRANSPORTER"/>
    <property type="match status" value="1"/>
</dbReference>
<evidence type="ECO:0000256" key="3">
    <source>
        <dbReference type="ARBA" id="ARBA00022448"/>
    </source>
</evidence>
<dbReference type="InterPro" id="IPR030678">
    <property type="entry name" value="Peptide/Ni-bd"/>
</dbReference>
<name>A0A1E7JXA3_9ACTN</name>
<proteinExistence type="inferred from homology"/>
<dbReference type="GO" id="GO:0043190">
    <property type="term" value="C:ATP-binding cassette (ABC) transporter complex"/>
    <property type="evidence" value="ECO:0007669"/>
    <property type="project" value="InterPro"/>
</dbReference>
<evidence type="ECO:0000256" key="2">
    <source>
        <dbReference type="ARBA" id="ARBA00005695"/>
    </source>
</evidence>
<dbReference type="GO" id="GO:0030313">
    <property type="term" value="C:cell envelope"/>
    <property type="evidence" value="ECO:0007669"/>
    <property type="project" value="UniProtKB-SubCell"/>
</dbReference>
<accession>A0A1E7JXA3</accession>
<dbReference type="STRING" id="1075402.AN216_21280"/>
<dbReference type="OrthoDB" id="9046151at2"/>
<comment type="caution">
    <text evidence="6">The sequence shown here is derived from an EMBL/GenBank/DDBJ whole genome shotgun (WGS) entry which is preliminary data.</text>
</comment>
<evidence type="ECO:0000256" key="4">
    <source>
        <dbReference type="ARBA" id="ARBA00022729"/>
    </source>
</evidence>
<dbReference type="GO" id="GO:1904680">
    <property type="term" value="F:peptide transmembrane transporter activity"/>
    <property type="evidence" value="ECO:0007669"/>
    <property type="project" value="TreeGrafter"/>
</dbReference>
<comment type="similarity">
    <text evidence="2">Belongs to the bacterial solute-binding protein 5 family.</text>
</comment>
<dbReference type="InterPro" id="IPR039424">
    <property type="entry name" value="SBP_5"/>
</dbReference>
<dbReference type="SUPFAM" id="SSF53850">
    <property type="entry name" value="Periplasmic binding protein-like II"/>
    <property type="match status" value="1"/>
</dbReference>
<comment type="subcellular location">
    <subcellularLocation>
        <location evidence="1">Cell envelope</location>
    </subcellularLocation>
</comment>
<dbReference type="PATRIC" id="fig|1075402.3.peg.439"/>
<dbReference type="PIRSF" id="PIRSF002741">
    <property type="entry name" value="MppA"/>
    <property type="match status" value="1"/>
</dbReference>
<evidence type="ECO:0000259" key="5">
    <source>
        <dbReference type="Pfam" id="PF00496"/>
    </source>
</evidence>
<reference evidence="6 7" key="1">
    <citation type="journal article" date="2016" name="Front. Microbiol.">
        <title>Comparative Genomics Analysis of Streptomyces Species Reveals Their Adaptation to the Marine Environment and Their Diversity at the Genomic Level.</title>
        <authorList>
            <person name="Tian X."/>
            <person name="Zhang Z."/>
            <person name="Yang T."/>
            <person name="Chen M."/>
            <person name="Li J."/>
            <person name="Chen F."/>
            <person name="Yang J."/>
            <person name="Li W."/>
            <person name="Zhang B."/>
            <person name="Zhang Z."/>
            <person name="Wu J."/>
            <person name="Zhang C."/>
            <person name="Long L."/>
            <person name="Xiao J."/>
        </authorList>
    </citation>
    <scope>NUCLEOTIDE SEQUENCE [LARGE SCALE GENOMIC DNA]</scope>
    <source>
        <strain evidence="6 7">SCSIO 02100</strain>
    </source>
</reference>
<evidence type="ECO:0000313" key="6">
    <source>
        <dbReference type="EMBL" id="OEU96233.1"/>
    </source>
</evidence>
<dbReference type="AlphaFoldDB" id="A0A1E7JXA3"/>
<keyword evidence="7" id="KW-1185">Reference proteome</keyword>
<protein>
    <submittedName>
        <fullName evidence="6">ABC transporter substrate-binding protein</fullName>
    </submittedName>
</protein>
<dbReference type="PANTHER" id="PTHR30290:SF10">
    <property type="entry name" value="PERIPLASMIC OLIGOPEPTIDE-BINDING PROTEIN-RELATED"/>
    <property type="match status" value="1"/>
</dbReference>
<keyword evidence="3" id="KW-0813">Transport</keyword>
<keyword evidence="4" id="KW-0732">Signal</keyword>
<evidence type="ECO:0000313" key="7">
    <source>
        <dbReference type="Proteomes" id="UP000176101"/>
    </source>
</evidence>
<dbReference type="EMBL" id="LJGU01000145">
    <property type="protein sequence ID" value="OEU96233.1"/>
    <property type="molecule type" value="Genomic_DNA"/>
</dbReference>
<dbReference type="GO" id="GO:0015833">
    <property type="term" value="P:peptide transport"/>
    <property type="evidence" value="ECO:0007669"/>
    <property type="project" value="TreeGrafter"/>
</dbReference>
<dbReference type="Pfam" id="PF00496">
    <property type="entry name" value="SBP_bac_5"/>
    <property type="match status" value="1"/>
</dbReference>
<dbReference type="Gene3D" id="3.40.190.10">
    <property type="entry name" value="Periplasmic binding protein-like II"/>
    <property type="match status" value="1"/>
</dbReference>